<dbReference type="EMBL" id="JBBNAE010000010">
    <property type="protein sequence ID" value="KAK9091137.1"/>
    <property type="molecule type" value="Genomic_DNA"/>
</dbReference>
<gene>
    <name evidence="1" type="ORF">Sjap_024314</name>
</gene>
<dbReference type="Proteomes" id="UP001417504">
    <property type="component" value="Unassembled WGS sequence"/>
</dbReference>
<reference evidence="1 2" key="1">
    <citation type="submission" date="2024-01" db="EMBL/GenBank/DDBJ databases">
        <title>Genome assemblies of Stephania.</title>
        <authorList>
            <person name="Yang L."/>
        </authorList>
    </citation>
    <scope>NUCLEOTIDE SEQUENCE [LARGE SCALE GENOMIC DNA]</scope>
    <source>
        <strain evidence="1">QJT</strain>
        <tissue evidence="1">Leaf</tissue>
    </source>
</reference>
<name>A0AAP0HNL2_9MAGN</name>
<evidence type="ECO:0000313" key="1">
    <source>
        <dbReference type="EMBL" id="KAK9091137.1"/>
    </source>
</evidence>
<evidence type="ECO:0000313" key="2">
    <source>
        <dbReference type="Proteomes" id="UP001417504"/>
    </source>
</evidence>
<keyword evidence="2" id="KW-1185">Reference proteome</keyword>
<comment type="caution">
    <text evidence="1">The sequence shown here is derived from an EMBL/GenBank/DDBJ whole genome shotgun (WGS) entry which is preliminary data.</text>
</comment>
<protein>
    <submittedName>
        <fullName evidence="1">Uncharacterized protein</fullName>
    </submittedName>
</protein>
<dbReference type="AlphaFoldDB" id="A0AAP0HNL2"/>
<proteinExistence type="predicted"/>
<sequence>MGSGPQLARHGGQRAVWSGYCSWRWVPSALDRITSAMGDSLPRKETPLLQHAYRASVHHLTHWSCHGTQIHDQTMAIHQNPPLALIPCYIERIQESIEREMKT</sequence>
<organism evidence="1 2">
    <name type="scientific">Stephania japonica</name>
    <dbReference type="NCBI Taxonomy" id="461633"/>
    <lineage>
        <taxon>Eukaryota</taxon>
        <taxon>Viridiplantae</taxon>
        <taxon>Streptophyta</taxon>
        <taxon>Embryophyta</taxon>
        <taxon>Tracheophyta</taxon>
        <taxon>Spermatophyta</taxon>
        <taxon>Magnoliopsida</taxon>
        <taxon>Ranunculales</taxon>
        <taxon>Menispermaceae</taxon>
        <taxon>Menispermoideae</taxon>
        <taxon>Cissampelideae</taxon>
        <taxon>Stephania</taxon>
    </lineage>
</organism>
<accession>A0AAP0HNL2</accession>